<feature type="region of interest" description="Disordered" evidence="1">
    <location>
        <begin position="188"/>
        <end position="299"/>
    </location>
</feature>
<gene>
    <name evidence="3" type="ORF">MELIAE_LOCUS304</name>
</gene>
<evidence type="ECO:0000313" key="3">
    <source>
        <dbReference type="EMBL" id="CAH0546052.1"/>
    </source>
</evidence>
<dbReference type="Pfam" id="PF10197">
    <property type="entry name" value="Cir_N"/>
    <property type="match status" value="1"/>
</dbReference>
<organism evidence="3 4">
    <name type="scientific">Brassicogethes aeneus</name>
    <name type="common">Rape pollen beetle</name>
    <name type="synonym">Meligethes aeneus</name>
    <dbReference type="NCBI Taxonomy" id="1431903"/>
    <lineage>
        <taxon>Eukaryota</taxon>
        <taxon>Metazoa</taxon>
        <taxon>Ecdysozoa</taxon>
        <taxon>Arthropoda</taxon>
        <taxon>Hexapoda</taxon>
        <taxon>Insecta</taxon>
        <taxon>Pterygota</taxon>
        <taxon>Neoptera</taxon>
        <taxon>Endopterygota</taxon>
        <taxon>Coleoptera</taxon>
        <taxon>Polyphaga</taxon>
        <taxon>Cucujiformia</taxon>
        <taxon>Nitidulidae</taxon>
        <taxon>Meligethinae</taxon>
        <taxon>Brassicogethes</taxon>
    </lineage>
</organism>
<keyword evidence="4" id="KW-1185">Reference proteome</keyword>
<feature type="compositionally biased region" description="Polar residues" evidence="1">
    <location>
        <begin position="278"/>
        <end position="290"/>
    </location>
</feature>
<dbReference type="Proteomes" id="UP001154078">
    <property type="component" value="Chromosome 1"/>
</dbReference>
<accession>A0A9P0AQB7</accession>
<evidence type="ECO:0000259" key="2">
    <source>
        <dbReference type="SMART" id="SM01083"/>
    </source>
</evidence>
<sequence>MNILPKKRWHVRTKDNIARVRRDEANAAEEEKNKQERIKLAEREARRELLLQKSRLNTGYKEFIPLEESSTENLEHVNLFRDIEEGTAEQKKSNKEHDKEQTQEKEKYEKQIGYLTYLGQDTNEALGKKSWYETLPDRHGKGEVNLKTKLREDPLNVIKKYVEMGKAIEEKNSKYVSPISNVVMEEKSVYVSDKKRKRRESSSDEKAPKKHRHKKHKKHKRKKVESSSDSEEETAKKVNLEMLRMQRIKREREERKKAEQLLQDLNPKKSDDNKTKSRPQVQRKYNSQFNPDLAKQNYY</sequence>
<dbReference type="EMBL" id="OV121132">
    <property type="protein sequence ID" value="CAH0546052.1"/>
    <property type="molecule type" value="Genomic_DNA"/>
</dbReference>
<dbReference type="SMART" id="SM01083">
    <property type="entry name" value="Cir_N"/>
    <property type="match status" value="1"/>
</dbReference>
<dbReference type="InterPro" id="IPR019339">
    <property type="entry name" value="CIR_N_dom"/>
</dbReference>
<name>A0A9P0AQB7_BRAAE</name>
<feature type="compositionally biased region" description="Basic and acidic residues" evidence="1">
    <location>
        <begin position="266"/>
        <end position="275"/>
    </location>
</feature>
<dbReference type="InterPro" id="IPR039875">
    <property type="entry name" value="LENG1-like"/>
</dbReference>
<dbReference type="PANTHER" id="PTHR22093:SF0">
    <property type="entry name" value="LEUKOCYTE RECEPTOR CLUSTER MEMBER 1"/>
    <property type="match status" value="1"/>
</dbReference>
<evidence type="ECO:0000256" key="1">
    <source>
        <dbReference type="SAM" id="MobiDB-lite"/>
    </source>
</evidence>
<feature type="compositionally biased region" description="Basic and acidic residues" evidence="1">
    <location>
        <begin position="248"/>
        <end position="259"/>
    </location>
</feature>
<feature type="compositionally biased region" description="Basic residues" evidence="1">
    <location>
        <begin position="208"/>
        <end position="223"/>
    </location>
</feature>
<feature type="region of interest" description="Disordered" evidence="1">
    <location>
        <begin position="86"/>
        <end position="107"/>
    </location>
</feature>
<evidence type="ECO:0000313" key="4">
    <source>
        <dbReference type="Proteomes" id="UP001154078"/>
    </source>
</evidence>
<feature type="domain" description="CBF1-interacting co-repressor CIR N-terminal" evidence="2">
    <location>
        <begin position="8"/>
        <end position="44"/>
    </location>
</feature>
<reference evidence="3" key="1">
    <citation type="submission" date="2021-12" db="EMBL/GenBank/DDBJ databases">
        <authorList>
            <person name="King R."/>
        </authorList>
    </citation>
    <scope>NUCLEOTIDE SEQUENCE</scope>
</reference>
<dbReference type="OrthoDB" id="2159131at2759"/>
<proteinExistence type="predicted"/>
<dbReference type="PANTHER" id="PTHR22093">
    <property type="entry name" value="LEUKOCYTE RECEPTOR CLUSTER LRC MEMBER 1"/>
    <property type="match status" value="1"/>
</dbReference>
<protein>
    <recommendedName>
        <fullName evidence="2">CBF1-interacting co-repressor CIR N-terminal domain-containing protein</fullName>
    </recommendedName>
</protein>
<dbReference type="AlphaFoldDB" id="A0A9P0AQB7"/>